<evidence type="ECO:0000256" key="1">
    <source>
        <dbReference type="SAM" id="Phobius"/>
    </source>
</evidence>
<organism evidence="3 4">
    <name type="scientific">Methylocystis heyeri</name>
    <dbReference type="NCBI Taxonomy" id="391905"/>
    <lineage>
        <taxon>Bacteria</taxon>
        <taxon>Pseudomonadati</taxon>
        <taxon>Pseudomonadota</taxon>
        <taxon>Alphaproteobacteria</taxon>
        <taxon>Hyphomicrobiales</taxon>
        <taxon>Methylocystaceae</taxon>
        <taxon>Methylocystis</taxon>
    </lineage>
</organism>
<accession>A0A6B8KHR4</accession>
<dbReference type="EMBL" id="CP046052">
    <property type="protein sequence ID" value="QGM46038.1"/>
    <property type="molecule type" value="Genomic_DNA"/>
</dbReference>
<dbReference type="RefSeq" id="WP_136496299.1">
    <property type="nucleotide sequence ID" value="NZ_CP046052.1"/>
</dbReference>
<dbReference type="InterPro" id="IPR025889">
    <property type="entry name" value="GSP17M-like_dom"/>
</dbReference>
<keyword evidence="4" id="KW-1185">Reference proteome</keyword>
<feature type="transmembrane region" description="Helical" evidence="1">
    <location>
        <begin position="88"/>
        <end position="119"/>
    </location>
</feature>
<keyword evidence="1" id="KW-0472">Membrane</keyword>
<protein>
    <submittedName>
        <fullName evidence="3">DUF1269 domain-containing protein</fullName>
    </submittedName>
</protein>
<feature type="transmembrane region" description="Helical" evidence="1">
    <location>
        <begin position="63"/>
        <end position="82"/>
    </location>
</feature>
<sequence length="186" mass="19444">MERTDISVARFSDHTKAEEAVKALAQAGIDMKQLSIVGRGYHTEDNVVGFYNSGERIRFWGKYGAFWGSLWGLFGAGIFLSSPVTGPVMALGGLAVVLLSAVEGALAFGASSAIGAAIYSMGIPENSVLEYEHALKTDSFLVFVHGTAGDVARAKSILATLKPTHLDVHEGVTAGAIPAPVAHAAK</sequence>
<keyword evidence="1" id="KW-1133">Transmembrane helix</keyword>
<evidence type="ECO:0000313" key="3">
    <source>
        <dbReference type="EMBL" id="QGM46038.1"/>
    </source>
</evidence>
<gene>
    <name evidence="3" type="ORF">H2LOC_010190</name>
</gene>
<dbReference type="Proteomes" id="UP000309061">
    <property type="component" value="Chromosome"/>
</dbReference>
<dbReference type="PANTHER" id="PTHR36109">
    <property type="entry name" value="MEMBRANE PROTEIN-RELATED"/>
    <property type="match status" value="1"/>
</dbReference>
<feature type="domain" description="General stress protein 17M-like" evidence="2">
    <location>
        <begin position="7"/>
        <end position="74"/>
    </location>
</feature>
<dbReference type="AlphaFoldDB" id="A0A6B8KHR4"/>
<evidence type="ECO:0000313" key="4">
    <source>
        <dbReference type="Proteomes" id="UP000309061"/>
    </source>
</evidence>
<keyword evidence="1" id="KW-0812">Transmembrane</keyword>
<evidence type="ECO:0000259" key="2">
    <source>
        <dbReference type="Pfam" id="PF11181"/>
    </source>
</evidence>
<dbReference type="Pfam" id="PF11181">
    <property type="entry name" value="YflT"/>
    <property type="match status" value="1"/>
</dbReference>
<name>A0A6B8KHR4_9HYPH</name>
<dbReference type="KEGG" id="mhey:H2LOC_010190"/>
<dbReference type="PANTHER" id="PTHR36109:SF2">
    <property type="entry name" value="MEMBRANE PROTEIN"/>
    <property type="match status" value="1"/>
</dbReference>
<dbReference type="InterPro" id="IPR052948">
    <property type="entry name" value="Low_temp-induced_all0457"/>
</dbReference>
<proteinExistence type="predicted"/>
<reference evidence="3 4" key="1">
    <citation type="submission" date="2019-11" db="EMBL/GenBank/DDBJ databases">
        <title>The genome sequence of Methylocystis heyeri.</title>
        <authorList>
            <person name="Oshkin I.Y."/>
            <person name="Miroshnikov K."/>
            <person name="Dedysh S.N."/>
        </authorList>
    </citation>
    <scope>NUCLEOTIDE SEQUENCE [LARGE SCALE GENOMIC DNA]</scope>
    <source>
        <strain evidence="3 4">H2</strain>
    </source>
</reference>
<dbReference type="OrthoDB" id="515952at2"/>